<evidence type="ECO:0000256" key="3">
    <source>
        <dbReference type="SAM" id="SignalP"/>
    </source>
</evidence>
<proteinExistence type="predicted"/>
<feature type="compositionally biased region" description="Polar residues" evidence="1">
    <location>
        <begin position="464"/>
        <end position="476"/>
    </location>
</feature>
<feature type="transmembrane region" description="Helical" evidence="2">
    <location>
        <begin position="238"/>
        <end position="261"/>
    </location>
</feature>
<accession>A0AAJ0MVE5</accession>
<dbReference type="Proteomes" id="UP001285908">
    <property type="component" value="Unassembled WGS sequence"/>
</dbReference>
<keyword evidence="2" id="KW-0472">Membrane</keyword>
<feature type="signal peptide" evidence="3">
    <location>
        <begin position="1"/>
        <end position="28"/>
    </location>
</feature>
<keyword evidence="2" id="KW-1133">Transmembrane helix</keyword>
<name>A0AAJ0MVE5_9PEZI</name>
<feature type="compositionally biased region" description="Gly residues" evidence="1">
    <location>
        <begin position="478"/>
        <end position="487"/>
    </location>
</feature>
<evidence type="ECO:0000313" key="4">
    <source>
        <dbReference type="EMBL" id="KAK3499646.1"/>
    </source>
</evidence>
<feature type="compositionally biased region" description="Low complexity" evidence="1">
    <location>
        <begin position="422"/>
        <end position="451"/>
    </location>
</feature>
<feature type="region of interest" description="Disordered" evidence="1">
    <location>
        <begin position="404"/>
        <end position="578"/>
    </location>
</feature>
<evidence type="ECO:0000256" key="2">
    <source>
        <dbReference type="SAM" id="Phobius"/>
    </source>
</evidence>
<dbReference type="AlphaFoldDB" id="A0AAJ0MVE5"/>
<evidence type="ECO:0000256" key="1">
    <source>
        <dbReference type="SAM" id="MobiDB-lite"/>
    </source>
</evidence>
<reference evidence="4 5" key="1">
    <citation type="journal article" date="2023" name="Mol. Phylogenet. Evol.">
        <title>Genome-scale phylogeny and comparative genomics of the fungal order Sordariales.</title>
        <authorList>
            <person name="Hensen N."/>
            <person name="Bonometti L."/>
            <person name="Westerberg I."/>
            <person name="Brannstrom I.O."/>
            <person name="Guillou S."/>
            <person name="Cros-Aarteil S."/>
            <person name="Calhoun S."/>
            <person name="Haridas S."/>
            <person name="Kuo A."/>
            <person name="Mondo S."/>
            <person name="Pangilinan J."/>
            <person name="Riley R."/>
            <person name="LaButti K."/>
            <person name="Andreopoulos B."/>
            <person name="Lipzen A."/>
            <person name="Chen C."/>
            <person name="Yan M."/>
            <person name="Daum C."/>
            <person name="Ng V."/>
            <person name="Clum A."/>
            <person name="Steindorff A."/>
            <person name="Ohm R.A."/>
            <person name="Martin F."/>
            <person name="Silar P."/>
            <person name="Natvig D.O."/>
            <person name="Lalanne C."/>
            <person name="Gautier V."/>
            <person name="Ament-Velasquez S.L."/>
            <person name="Kruys A."/>
            <person name="Hutchinson M.I."/>
            <person name="Powell A.J."/>
            <person name="Barry K."/>
            <person name="Miller A.N."/>
            <person name="Grigoriev I.V."/>
            <person name="Debuchy R."/>
            <person name="Gladieux P."/>
            <person name="Hiltunen Thoren M."/>
            <person name="Johannesson H."/>
        </authorList>
    </citation>
    <scope>NUCLEOTIDE SEQUENCE [LARGE SCALE GENOMIC DNA]</scope>
    <source>
        <strain evidence="4 5">FGSC 10403</strain>
    </source>
</reference>
<feature type="compositionally biased region" description="Polar residues" evidence="1">
    <location>
        <begin position="514"/>
        <end position="542"/>
    </location>
</feature>
<feature type="compositionally biased region" description="Polar residues" evidence="1">
    <location>
        <begin position="328"/>
        <end position="340"/>
    </location>
</feature>
<comment type="caution">
    <text evidence="4">The sequence shown here is derived from an EMBL/GenBank/DDBJ whole genome shotgun (WGS) entry which is preliminary data.</text>
</comment>
<keyword evidence="2" id="KW-0812">Transmembrane</keyword>
<keyword evidence="5" id="KW-1185">Reference proteome</keyword>
<feature type="region of interest" description="Disordered" evidence="1">
    <location>
        <begin position="305"/>
        <end position="363"/>
    </location>
</feature>
<evidence type="ECO:0000313" key="5">
    <source>
        <dbReference type="Proteomes" id="UP001285908"/>
    </source>
</evidence>
<gene>
    <name evidence="4" type="ORF">B0T23DRAFT_370405</name>
</gene>
<sequence length="578" mass="61843">MKTTSRATRSKTTIALLSAILIPQLASALQVTPNSPCASVCLDSPDLDQSDPNSSNTKNKDIICSDGAVNSPAGSKWKDCMTCLQTSPFSQDRETDQMWFLYNLRYTLSYCLFAFPNATDVGTTPCSTSMACGPLQQSLQHGIPGPKDTTTSSYCSADDGYASDPVIYGHCTSCLVAGGESSYLANYFTALEAGCQYKPEAGSVIGLNDTIFSKSPVGIVDPSTVLKSEEGPKISTTIIAVIICISVLVILIISAIFFICLKKRQNRAARAGAQLDYAEKRARSRHQRQSSLSFQCQTHVLSPRFWPGVSQSGESGGDETTMMMMPDPTNSDANNTTRPLSHQPEHSAPGTPARGLSTRRVTSWKQHNSLISTVAEDKAWEHQQQPQISSSDTRSAVNPLDLHTLTTTGIPRSPTRAYYGTPATPASSNAYYSPSPMSASSTRSTAALLPSIQPYNPSDDHQHQSQQTPQLHSASTFGGPGSAGLGGQQSPWSATAASSPLLKNYGWPLPAAPQPQQGNEQQRRFNGSTVSVTTHGIPSSPRSPRFGGNVMKKKPAGSPVESVAIRTMFDGPPKSPRK</sequence>
<dbReference type="EMBL" id="JAULSX010000001">
    <property type="protein sequence ID" value="KAK3499646.1"/>
    <property type="molecule type" value="Genomic_DNA"/>
</dbReference>
<dbReference type="RefSeq" id="XP_062697279.1">
    <property type="nucleotide sequence ID" value="XM_062836592.1"/>
</dbReference>
<protein>
    <submittedName>
        <fullName evidence="4">Neuraminidase</fullName>
    </submittedName>
</protein>
<keyword evidence="3" id="KW-0732">Signal</keyword>
<organism evidence="4 5">
    <name type="scientific">Neurospora hispaniola</name>
    <dbReference type="NCBI Taxonomy" id="588809"/>
    <lineage>
        <taxon>Eukaryota</taxon>
        <taxon>Fungi</taxon>
        <taxon>Dikarya</taxon>
        <taxon>Ascomycota</taxon>
        <taxon>Pezizomycotina</taxon>
        <taxon>Sordariomycetes</taxon>
        <taxon>Sordariomycetidae</taxon>
        <taxon>Sordariales</taxon>
        <taxon>Sordariaceae</taxon>
        <taxon>Neurospora</taxon>
    </lineage>
</organism>
<dbReference type="GeneID" id="87874214"/>
<feature type="chain" id="PRO_5042534935" evidence="3">
    <location>
        <begin position="29"/>
        <end position="578"/>
    </location>
</feature>